<evidence type="ECO:0000256" key="3">
    <source>
        <dbReference type="ARBA" id="ARBA00022553"/>
    </source>
</evidence>
<dbReference type="AlphaFoldDB" id="A0A1M5P389"/>
<dbReference type="PANTHER" id="PTHR41523">
    <property type="entry name" value="TWO-COMPONENT SYSTEM SENSOR PROTEIN"/>
    <property type="match status" value="1"/>
</dbReference>
<gene>
    <name evidence="9" type="ORF">SAMN05444169_4996</name>
</gene>
<keyword evidence="6 9" id="KW-0418">Kinase</keyword>
<dbReference type="GO" id="GO:0004673">
    <property type="term" value="F:protein histidine kinase activity"/>
    <property type="evidence" value="ECO:0007669"/>
    <property type="project" value="UniProtKB-EC"/>
</dbReference>
<dbReference type="InterPro" id="IPR011102">
    <property type="entry name" value="Sig_transdc_His_kinase_HWE"/>
</dbReference>
<evidence type="ECO:0000256" key="6">
    <source>
        <dbReference type="ARBA" id="ARBA00022777"/>
    </source>
</evidence>
<evidence type="ECO:0000256" key="4">
    <source>
        <dbReference type="ARBA" id="ARBA00022679"/>
    </source>
</evidence>
<dbReference type="Proteomes" id="UP000190675">
    <property type="component" value="Chromosome I"/>
</dbReference>
<name>A0A1M5P389_9BRAD</name>
<comment type="catalytic activity">
    <reaction evidence="1">
        <text>ATP + protein L-histidine = ADP + protein N-phospho-L-histidine.</text>
        <dbReference type="EC" id="2.7.13.3"/>
    </reaction>
</comment>
<organism evidence="9 10">
    <name type="scientific">Bradyrhizobium erythrophlei</name>
    <dbReference type="NCBI Taxonomy" id="1437360"/>
    <lineage>
        <taxon>Bacteria</taxon>
        <taxon>Pseudomonadati</taxon>
        <taxon>Pseudomonadota</taxon>
        <taxon>Alphaproteobacteria</taxon>
        <taxon>Hyphomicrobiales</taxon>
        <taxon>Nitrobacteraceae</taxon>
        <taxon>Bradyrhizobium</taxon>
    </lineage>
</organism>
<dbReference type="GO" id="GO:0005524">
    <property type="term" value="F:ATP binding"/>
    <property type="evidence" value="ECO:0007669"/>
    <property type="project" value="UniProtKB-KW"/>
</dbReference>
<protein>
    <recommendedName>
        <fullName evidence="2">histidine kinase</fullName>
        <ecNumber evidence="2">2.7.13.3</ecNumber>
    </recommendedName>
</protein>
<dbReference type="EC" id="2.7.13.3" evidence="2"/>
<dbReference type="PANTHER" id="PTHR41523:SF7">
    <property type="entry name" value="HISTIDINE KINASE"/>
    <property type="match status" value="1"/>
</dbReference>
<dbReference type="OrthoDB" id="341208at2"/>
<dbReference type="RefSeq" id="WP_079568228.1">
    <property type="nucleotide sequence ID" value="NZ_LT670818.1"/>
</dbReference>
<dbReference type="SMART" id="SM00911">
    <property type="entry name" value="HWE_HK"/>
    <property type="match status" value="1"/>
</dbReference>
<evidence type="ECO:0000256" key="7">
    <source>
        <dbReference type="ARBA" id="ARBA00022840"/>
    </source>
</evidence>
<keyword evidence="4" id="KW-0808">Transferase</keyword>
<evidence type="ECO:0000256" key="2">
    <source>
        <dbReference type="ARBA" id="ARBA00012438"/>
    </source>
</evidence>
<keyword evidence="3" id="KW-0597">Phosphoprotein</keyword>
<reference evidence="9 10" key="1">
    <citation type="submission" date="2016-11" db="EMBL/GenBank/DDBJ databases">
        <authorList>
            <person name="Jaros S."/>
            <person name="Januszkiewicz K."/>
            <person name="Wedrychowicz H."/>
        </authorList>
    </citation>
    <scope>NUCLEOTIDE SEQUENCE [LARGE SCALE GENOMIC DNA]</scope>
    <source>
        <strain evidence="9 10">GAS242</strain>
    </source>
</reference>
<keyword evidence="7" id="KW-0067">ATP-binding</keyword>
<evidence type="ECO:0000256" key="1">
    <source>
        <dbReference type="ARBA" id="ARBA00000085"/>
    </source>
</evidence>
<accession>A0A1M5P389</accession>
<feature type="domain" description="Signal transduction histidine kinase HWE region" evidence="8">
    <location>
        <begin position="35"/>
        <end position="115"/>
    </location>
</feature>
<evidence type="ECO:0000259" key="8">
    <source>
        <dbReference type="SMART" id="SM00911"/>
    </source>
</evidence>
<proteinExistence type="predicted"/>
<dbReference type="SUPFAM" id="SSF55874">
    <property type="entry name" value="ATPase domain of HSP90 chaperone/DNA topoisomerase II/histidine kinase"/>
    <property type="match status" value="1"/>
</dbReference>
<dbReference type="EMBL" id="LT670818">
    <property type="protein sequence ID" value="SHG96218.1"/>
    <property type="molecule type" value="Genomic_DNA"/>
</dbReference>
<dbReference type="Pfam" id="PF07536">
    <property type="entry name" value="HWE_HK"/>
    <property type="match status" value="1"/>
</dbReference>
<dbReference type="InterPro" id="IPR036890">
    <property type="entry name" value="HATPase_C_sf"/>
</dbReference>
<keyword evidence="5" id="KW-0547">Nucleotide-binding</keyword>
<evidence type="ECO:0000256" key="5">
    <source>
        <dbReference type="ARBA" id="ARBA00022741"/>
    </source>
</evidence>
<dbReference type="Gene3D" id="3.30.565.10">
    <property type="entry name" value="Histidine kinase-like ATPase, C-terminal domain"/>
    <property type="match status" value="1"/>
</dbReference>
<sequence>MKPTISDSFESATAIPAYEVALSKRNASLELLAKELQHRIRNLVTVVQCFVKNTEASTADDYRVALMARLVNLSDAYNLIEGARENRVSLAELLERTLKPHVTFLRDRILVAGPDIVLEPRLALSLHMIFHELATNASKHGALASTSGAVEVLWDVRSDGGDHALAVQWREHGGPEVHKPRHEGFGLRLISKVLSGARVEMDFAPVGLLCRLRVEIDPS</sequence>
<evidence type="ECO:0000313" key="10">
    <source>
        <dbReference type="Proteomes" id="UP000190675"/>
    </source>
</evidence>
<evidence type="ECO:0000313" key="9">
    <source>
        <dbReference type="EMBL" id="SHG96218.1"/>
    </source>
</evidence>